<evidence type="ECO:0000256" key="8">
    <source>
        <dbReference type="ARBA" id="ARBA00022801"/>
    </source>
</evidence>
<dbReference type="Proteomes" id="UP001162164">
    <property type="component" value="Unassembled WGS sequence"/>
</dbReference>
<dbReference type="Pfam" id="PF21010">
    <property type="entry name" value="HA2_C"/>
    <property type="match status" value="1"/>
</dbReference>
<keyword evidence="9" id="KW-0067">ATP-binding</keyword>
<comment type="subcellular location">
    <subcellularLocation>
        <location evidence="1">Cytoplasm</location>
    </subcellularLocation>
</comment>
<keyword evidence="12" id="KW-0469">Meiosis</keyword>
<evidence type="ECO:0000256" key="1">
    <source>
        <dbReference type="ARBA" id="ARBA00004496"/>
    </source>
</evidence>
<dbReference type="SUPFAM" id="SSF63748">
    <property type="entry name" value="Tudor/PWWP/MBT"/>
    <property type="match status" value="1"/>
</dbReference>
<keyword evidence="8" id="KW-0378">Hydrolase</keyword>
<evidence type="ECO:0000256" key="9">
    <source>
        <dbReference type="ARBA" id="ARBA00022840"/>
    </source>
</evidence>
<name>A0ABQ9J4V5_9CUCU</name>
<reference evidence="16" key="1">
    <citation type="journal article" date="2023" name="Insect Mol. Biol.">
        <title>Genome sequencing provides insights into the evolution of gene families encoding plant cell wall-degrading enzymes in longhorned beetles.</title>
        <authorList>
            <person name="Shin N.R."/>
            <person name="Okamura Y."/>
            <person name="Kirsch R."/>
            <person name="Pauchet Y."/>
        </authorList>
    </citation>
    <scope>NUCLEOTIDE SEQUENCE</scope>
    <source>
        <strain evidence="16">MMC_N1</strain>
    </source>
</reference>
<evidence type="ECO:0000313" key="17">
    <source>
        <dbReference type="Proteomes" id="UP001162164"/>
    </source>
</evidence>
<dbReference type="PANTHER" id="PTHR18934">
    <property type="entry name" value="ATP-DEPENDENT RNA HELICASE"/>
    <property type="match status" value="1"/>
</dbReference>
<dbReference type="SMART" id="SM00487">
    <property type="entry name" value="DEXDc"/>
    <property type="match status" value="1"/>
</dbReference>
<gene>
    <name evidence="16" type="ORF">NQ317_011048</name>
</gene>
<dbReference type="SMART" id="SM00333">
    <property type="entry name" value="TUDOR"/>
    <property type="match status" value="1"/>
</dbReference>
<dbReference type="Pfam" id="PF00271">
    <property type="entry name" value="Helicase_C"/>
    <property type="match status" value="1"/>
</dbReference>
<evidence type="ECO:0000256" key="5">
    <source>
        <dbReference type="ARBA" id="ARBA00022490"/>
    </source>
</evidence>
<feature type="domain" description="Helicase ATP-binding" evidence="14">
    <location>
        <begin position="150"/>
        <end position="303"/>
    </location>
</feature>
<evidence type="ECO:0000256" key="6">
    <source>
        <dbReference type="ARBA" id="ARBA00022741"/>
    </source>
</evidence>
<keyword evidence="5" id="KW-0963">Cytoplasm</keyword>
<dbReference type="PANTHER" id="PTHR18934:SF113">
    <property type="entry name" value="ATP-DEPENDENT RNA HELICASE TDRD9"/>
    <property type="match status" value="1"/>
</dbReference>
<evidence type="ECO:0000256" key="2">
    <source>
        <dbReference type="ARBA" id="ARBA00008792"/>
    </source>
</evidence>
<keyword evidence="10" id="KW-0744">Spermatogenesis</keyword>
<dbReference type="Pfam" id="PF00567">
    <property type="entry name" value="TUDOR"/>
    <property type="match status" value="1"/>
</dbReference>
<evidence type="ECO:0000256" key="4">
    <source>
        <dbReference type="ARBA" id="ARBA00022473"/>
    </source>
</evidence>
<dbReference type="InterPro" id="IPR007502">
    <property type="entry name" value="Helicase-assoc_dom"/>
</dbReference>
<keyword evidence="11" id="KW-0943">RNA-mediated gene silencing</keyword>
<dbReference type="InterPro" id="IPR011545">
    <property type="entry name" value="DEAD/DEAH_box_helicase_dom"/>
</dbReference>
<dbReference type="Gene3D" id="1.20.120.1080">
    <property type="match status" value="1"/>
</dbReference>
<dbReference type="InterPro" id="IPR014001">
    <property type="entry name" value="Helicase_ATP-bd"/>
</dbReference>
<evidence type="ECO:0000256" key="7">
    <source>
        <dbReference type="ARBA" id="ARBA00022782"/>
    </source>
</evidence>
<evidence type="ECO:0000256" key="10">
    <source>
        <dbReference type="ARBA" id="ARBA00022871"/>
    </source>
</evidence>
<protein>
    <recommendedName>
        <fullName evidence="3">Probable ATP-dependent RNA helicase spindle-E</fullName>
    </recommendedName>
</protein>
<keyword evidence="6" id="KW-0547">Nucleotide-binding</keyword>
<sequence>MVKYCILYKNKFTKYGNHSFHKFPYDPRFDVSKMNKLLQIYSKKITVPTGMVNGIMGVNVDDDFSSTDSEDESQYEQYEQDFVKQEMKKYAKESTEGLKMTNNYESMSEVEGVEGFEYKNNAFDIYQQYNFTTTFIKKELPIDSFKEKILHLLEINNVIIIQGPTGCGKTTQVPQYILDYCREKTQYCNIAVTQPRKIATINVARRVCEERGWALGTICGYQVGLEKQISPNVLLTYMTTGVLLQKIISAKSLNQFTHVIIDEVHERNQELDFLLLIVILMSATIDAEEFSHYFRSQSLTMSLPASIVYVNKKSTFTKTIFYMEQLTSAIRSTNAFIPDYDINMPEISEGIWKVFTFLVSIIDKLDTEDVVTNKKVIGSILVFLPGINEIEEAERRLTRHYKETREKNKDEGEKIKWEIIPLHSSLPNDEQAKVFKPTSPGYRKVILSTNIAESSVTVPGSYYVIDFCQTKVMTVDPITKFMSLKLEWASHVNCEQRAGRVGRIGNGRVYRLVPRDFYNVYQKLCVPHWKGLSFKQKMLNLNDTPQQILALALNPPNLKNIENTVLTLKEIGALLQTCRGITSNSDGDITFLGTVMASLPIDVRLSKLIILGHLFSCLEDAVVIAAGCSIQNIFSLPFQQKFNAYKKLLLWADQSCSDLIALLNLYNVWQSYRRDNPFENVQAELQWCRLNLVSLKGLREWNLLVTEIKQRLESLHIKETTGPGRIALSHIDRPLILKVIIAGSFYPNYFIRCPDEVQLDEREAVKTVGEEIPLGRSTLLEWTQLSLVRCMSGQLKKCLKMKLVLMVIFKIYVEFKTKKTEQVAISVDGFQRITNTIPGKISTEMYEVIRKRQLGHKFELKLLPSAEAWEWAEKNGIMRNTTLQILTASSVDVEEKNCFSEVVYSPIPTLDIQHLTLKITEQIDAGHFWANTLESEYYLAQIEESLNKQILYSAVKVEGRLNMGKFYAARYIEDNLFYRCKINSMAQNILQIIFIDYGNIQQASPSDIYILPDRPECRLPPLAIECVLHGIQPLSKT</sequence>
<accession>A0ABQ9J4V5</accession>
<dbReference type="PROSITE" id="PS51192">
    <property type="entry name" value="HELICASE_ATP_BIND_1"/>
    <property type="match status" value="1"/>
</dbReference>
<organism evidence="16 17">
    <name type="scientific">Molorchus minor</name>
    <dbReference type="NCBI Taxonomy" id="1323400"/>
    <lineage>
        <taxon>Eukaryota</taxon>
        <taxon>Metazoa</taxon>
        <taxon>Ecdysozoa</taxon>
        <taxon>Arthropoda</taxon>
        <taxon>Hexapoda</taxon>
        <taxon>Insecta</taxon>
        <taxon>Pterygota</taxon>
        <taxon>Neoptera</taxon>
        <taxon>Endopterygota</taxon>
        <taxon>Coleoptera</taxon>
        <taxon>Polyphaga</taxon>
        <taxon>Cucujiformia</taxon>
        <taxon>Chrysomeloidea</taxon>
        <taxon>Cerambycidae</taxon>
        <taxon>Lamiinae</taxon>
        <taxon>Monochamini</taxon>
        <taxon>Molorchus</taxon>
    </lineage>
</organism>
<comment type="similarity">
    <text evidence="2">Belongs to the DEAD box helicase family. DEAH subfamily.</text>
</comment>
<evidence type="ECO:0000259" key="15">
    <source>
        <dbReference type="PROSITE" id="PS51194"/>
    </source>
</evidence>
<dbReference type="InterPro" id="IPR001650">
    <property type="entry name" value="Helicase_C-like"/>
</dbReference>
<dbReference type="Gene3D" id="2.30.30.140">
    <property type="match status" value="1"/>
</dbReference>
<dbReference type="SMART" id="SM00847">
    <property type="entry name" value="HA2"/>
    <property type="match status" value="1"/>
</dbReference>
<dbReference type="SMART" id="SM00490">
    <property type="entry name" value="HELICc"/>
    <property type="match status" value="1"/>
</dbReference>
<feature type="domain" description="Tudor" evidence="13">
    <location>
        <begin position="960"/>
        <end position="1018"/>
    </location>
</feature>
<dbReference type="PROSITE" id="PS50304">
    <property type="entry name" value="TUDOR"/>
    <property type="match status" value="1"/>
</dbReference>
<evidence type="ECO:0000256" key="11">
    <source>
        <dbReference type="ARBA" id="ARBA00023158"/>
    </source>
</evidence>
<dbReference type="SUPFAM" id="SSF52540">
    <property type="entry name" value="P-loop containing nucleoside triphosphate hydrolases"/>
    <property type="match status" value="1"/>
</dbReference>
<dbReference type="InterPro" id="IPR002999">
    <property type="entry name" value="Tudor"/>
</dbReference>
<evidence type="ECO:0000313" key="16">
    <source>
        <dbReference type="EMBL" id="KAJ8973120.1"/>
    </source>
</evidence>
<dbReference type="InterPro" id="IPR027417">
    <property type="entry name" value="P-loop_NTPase"/>
</dbReference>
<keyword evidence="4" id="KW-0217">Developmental protein</keyword>
<dbReference type="CDD" id="cd18791">
    <property type="entry name" value="SF2_C_RHA"/>
    <property type="match status" value="1"/>
</dbReference>
<evidence type="ECO:0000256" key="3">
    <source>
        <dbReference type="ARBA" id="ARBA00013352"/>
    </source>
</evidence>
<dbReference type="PROSITE" id="PS51194">
    <property type="entry name" value="HELICASE_CTER"/>
    <property type="match status" value="1"/>
</dbReference>
<dbReference type="EMBL" id="JAPWTJ010001237">
    <property type="protein sequence ID" value="KAJ8973120.1"/>
    <property type="molecule type" value="Genomic_DNA"/>
</dbReference>
<proteinExistence type="inferred from homology"/>
<evidence type="ECO:0000256" key="12">
    <source>
        <dbReference type="ARBA" id="ARBA00023254"/>
    </source>
</evidence>
<comment type="caution">
    <text evidence="16">The sequence shown here is derived from an EMBL/GenBank/DDBJ whole genome shotgun (WGS) entry which is preliminary data.</text>
</comment>
<evidence type="ECO:0000259" key="13">
    <source>
        <dbReference type="PROSITE" id="PS50304"/>
    </source>
</evidence>
<keyword evidence="7" id="KW-0221">Differentiation</keyword>
<evidence type="ECO:0000259" key="14">
    <source>
        <dbReference type="PROSITE" id="PS51192"/>
    </source>
</evidence>
<keyword evidence="17" id="KW-1185">Reference proteome</keyword>
<dbReference type="Gene3D" id="3.40.50.300">
    <property type="entry name" value="P-loop containing nucleotide triphosphate hydrolases"/>
    <property type="match status" value="2"/>
</dbReference>
<dbReference type="Pfam" id="PF00270">
    <property type="entry name" value="DEAD"/>
    <property type="match status" value="1"/>
</dbReference>
<feature type="domain" description="Helicase C-terminal" evidence="15">
    <location>
        <begin position="357"/>
        <end position="552"/>
    </location>
</feature>